<name>A0AAV7LET9_PLEWA</name>
<evidence type="ECO:0000313" key="3">
    <source>
        <dbReference type="Proteomes" id="UP001066276"/>
    </source>
</evidence>
<organism evidence="2 3">
    <name type="scientific">Pleurodeles waltl</name>
    <name type="common">Iberian ribbed newt</name>
    <dbReference type="NCBI Taxonomy" id="8319"/>
    <lineage>
        <taxon>Eukaryota</taxon>
        <taxon>Metazoa</taxon>
        <taxon>Chordata</taxon>
        <taxon>Craniata</taxon>
        <taxon>Vertebrata</taxon>
        <taxon>Euteleostomi</taxon>
        <taxon>Amphibia</taxon>
        <taxon>Batrachia</taxon>
        <taxon>Caudata</taxon>
        <taxon>Salamandroidea</taxon>
        <taxon>Salamandridae</taxon>
        <taxon>Pleurodelinae</taxon>
        <taxon>Pleurodeles</taxon>
    </lineage>
</organism>
<evidence type="ECO:0000313" key="2">
    <source>
        <dbReference type="EMBL" id="KAJ1088832.1"/>
    </source>
</evidence>
<proteinExistence type="predicted"/>
<accession>A0AAV7LET9</accession>
<comment type="caution">
    <text evidence="2">The sequence shown here is derived from an EMBL/GenBank/DDBJ whole genome shotgun (WGS) entry which is preliminary data.</text>
</comment>
<dbReference type="AlphaFoldDB" id="A0AAV7LET9"/>
<evidence type="ECO:0000256" key="1">
    <source>
        <dbReference type="SAM" id="MobiDB-lite"/>
    </source>
</evidence>
<reference evidence="2" key="1">
    <citation type="journal article" date="2022" name="bioRxiv">
        <title>Sequencing and chromosome-scale assembly of the giantPleurodeles waltlgenome.</title>
        <authorList>
            <person name="Brown T."/>
            <person name="Elewa A."/>
            <person name="Iarovenko S."/>
            <person name="Subramanian E."/>
            <person name="Araus A.J."/>
            <person name="Petzold A."/>
            <person name="Susuki M."/>
            <person name="Suzuki K.-i.T."/>
            <person name="Hayashi T."/>
            <person name="Toyoda A."/>
            <person name="Oliveira C."/>
            <person name="Osipova E."/>
            <person name="Leigh N.D."/>
            <person name="Simon A."/>
            <person name="Yun M.H."/>
        </authorList>
    </citation>
    <scope>NUCLEOTIDE SEQUENCE</scope>
    <source>
        <strain evidence="2">20211129_DDA</strain>
        <tissue evidence="2">Liver</tissue>
    </source>
</reference>
<feature type="region of interest" description="Disordered" evidence="1">
    <location>
        <begin position="1"/>
        <end position="87"/>
    </location>
</feature>
<dbReference type="EMBL" id="JANPWB010000015">
    <property type="protein sequence ID" value="KAJ1088832.1"/>
    <property type="molecule type" value="Genomic_DNA"/>
</dbReference>
<gene>
    <name evidence="2" type="ORF">NDU88_001987</name>
</gene>
<protein>
    <submittedName>
        <fullName evidence="2">Uncharacterized protein</fullName>
    </submittedName>
</protein>
<keyword evidence="3" id="KW-1185">Reference proteome</keyword>
<sequence length="141" mass="15349">MLNGWGGLKPTFPPRCPTRPCHSLRPSSSRAPQPPLQAPRGKQTSTSPSDLLHSPPFLAPRVGPRPHITNQKTREKKRPPVSQATELPAAATVDLRPGLTLQGASIERPTSSVTSRLHEHAPDLPRLCTITRPQVTRMSPT</sequence>
<dbReference type="Proteomes" id="UP001066276">
    <property type="component" value="Chromosome 11"/>
</dbReference>